<keyword evidence="9" id="KW-1185">Reference proteome</keyword>
<dbReference type="SMART" id="SM00640">
    <property type="entry name" value="Glyco_32"/>
    <property type="match status" value="1"/>
</dbReference>
<dbReference type="InterPro" id="IPR001362">
    <property type="entry name" value="Glyco_hydro_32"/>
</dbReference>
<evidence type="ECO:0000256" key="1">
    <source>
        <dbReference type="ARBA" id="ARBA00009902"/>
    </source>
</evidence>
<keyword evidence="5" id="KW-0732">Signal</keyword>
<dbReference type="OrthoDB" id="9759709at2"/>
<proteinExistence type="inferred from homology"/>
<reference evidence="8 9" key="1">
    <citation type="submission" date="2019-03" db="EMBL/GenBank/DDBJ databases">
        <title>Genomic Encyclopedia of Type Strains, Phase IV (KMG-IV): sequencing the most valuable type-strain genomes for metagenomic binning, comparative biology and taxonomic classification.</title>
        <authorList>
            <person name="Goeker M."/>
        </authorList>
    </citation>
    <scope>NUCLEOTIDE SEQUENCE [LARGE SCALE GENOMIC DNA]</scope>
    <source>
        <strain evidence="8 9">DSM 100059</strain>
    </source>
</reference>
<dbReference type="SUPFAM" id="SSF49899">
    <property type="entry name" value="Concanavalin A-like lectins/glucanases"/>
    <property type="match status" value="1"/>
</dbReference>
<dbReference type="SUPFAM" id="SSF75005">
    <property type="entry name" value="Arabinanase/levansucrase/invertase"/>
    <property type="match status" value="1"/>
</dbReference>
<evidence type="ECO:0000256" key="3">
    <source>
        <dbReference type="ARBA" id="ARBA00023295"/>
    </source>
</evidence>
<evidence type="ECO:0000256" key="4">
    <source>
        <dbReference type="RuleBase" id="RU362110"/>
    </source>
</evidence>
<organism evidence="8 9">
    <name type="scientific">Dinghuibacter silviterrae</name>
    <dbReference type="NCBI Taxonomy" id="1539049"/>
    <lineage>
        <taxon>Bacteria</taxon>
        <taxon>Pseudomonadati</taxon>
        <taxon>Bacteroidota</taxon>
        <taxon>Chitinophagia</taxon>
        <taxon>Chitinophagales</taxon>
        <taxon>Chitinophagaceae</taxon>
        <taxon>Dinghuibacter</taxon>
    </lineage>
</organism>
<feature type="chain" id="PRO_5020525105" evidence="5">
    <location>
        <begin position="17"/>
        <end position="480"/>
    </location>
</feature>
<dbReference type="CDD" id="cd18622">
    <property type="entry name" value="GH32_Inu-like"/>
    <property type="match status" value="1"/>
</dbReference>
<dbReference type="InterPro" id="IPR013189">
    <property type="entry name" value="Glyco_hydro_32_C"/>
</dbReference>
<dbReference type="GO" id="GO:0004575">
    <property type="term" value="F:sucrose alpha-glucosidase activity"/>
    <property type="evidence" value="ECO:0007669"/>
    <property type="project" value="TreeGrafter"/>
</dbReference>
<feature type="domain" description="Glycosyl hydrolase family 32 N-terminal" evidence="6">
    <location>
        <begin position="28"/>
        <end position="320"/>
    </location>
</feature>
<dbReference type="Pfam" id="PF08244">
    <property type="entry name" value="Glyco_hydro_32C"/>
    <property type="match status" value="1"/>
</dbReference>
<evidence type="ECO:0000259" key="6">
    <source>
        <dbReference type="Pfam" id="PF00251"/>
    </source>
</evidence>
<keyword evidence="2 4" id="KW-0378">Hydrolase</keyword>
<dbReference type="GO" id="GO:0005987">
    <property type="term" value="P:sucrose catabolic process"/>
    <property type="evidence" value="ECO:0007669"/>
    <property type="project" value="TreeGrafter"/>
</dbReference>
<dbReference type="Pfam" id="PF00251">
    <property type="entry name" value="Glyco_hydro_32N"/>
    <property type="match status" value="1"/>
</dbReference>
<name>A0A4R8DTZ5_9BACT</name>
<dbReference type="InterPro" id="IPR013320">
    <property type="entry name" value="ConA-like_dom_sf"/>
</dbReference>
<evidence type="ECO:0000313" key="9">
    <source>
        <dbReference type="Proteomes" id="UP000294498"/>
    </source>
</evidence>
<dbReference type="PANTHER" id="PTHR42800">
    <property type="entry name" value="EXOINULINASE INUD (AFU_ORTHOLOGUE AFUA_5G00480)"/>
    <property type="match status" value="1"/>
</dbReference>
<dbReference type="GO" id="GO:0005737">
    <property type="term" value="C:cytoplasm"/>
    <property type="evidence" value="ECO:0007669"/>
    <property type="project" value="TreeGrafter"/>
</dbReference>
<dbReference type="EMBL" id="SODV01000001">
    <property type="protein sequence ID" value="TDX00601.1"/>
    <property type="molecule type" value="Genomic_DNA"/>
</dbReference>
<comment type="caution">
    <text evidence="8">The sequence shown here is derived from an EMBL/GenBank/DDBJ whole genome shotgun (WGS) entry which is preliminary data.</text>
</comment>
<evidence type="ECO:0000256" key="2">
    <source>
        <dbReference type="ARBA" id="ARBA00022801"/>
    </source>
</evidence>
<dbReference type="Gene3D" id="2.115.10.20">
    <property type="entry name" value="Glycosyl hydrolase domain, family 43"/>
    <property type="match status" value="1"/>
</dbReference>
<dbReference type="AlphaFoldDB" id="A0A4R8DTZ5"/>
<evidence type="ECO:0000256" key="5">
    <source>
        <dbReference type="SAM" id="SignalP"/>
    </source>
</evidence>
<sequence>MVRIIVALLIATSASAQVPTPQWRPVYHFTPERNWTNDPNGLLVLHGVYHLYNQQNPYANVWGHMSWGHATSTDLVHWKHLPIALPEGADTTERFSGCAVYDAHNTSGLCKGGCIVAIYTADQPNLKRESQYIAYSNDGGMHFTDYKGNPVIDLHRKDFRDPNVSWNEKLHRWLMVVSLVDLHQVRFYISRDVKNWTALSDFGPAGYTGSAWECPFFVHLPVVNKPGLWKWVLAVSAWGPSGAPSIQYFVGDFDGKHFTTKQSSDFIDKGNTFYAAIPWNGQPEGQRTLLGWLVPEPRPTYPWRGAMSIPRDLSLREKEGVYLLCQAPAALIQAKLGAPAVDQGTRRGDLRAAAPRGDQPLFKGNAWWLTATFRPNNAARFGVVFGGGVRVGYDRATATVFVDRSHGDTTGLSPDKLIQSMPIGPIADTLTMTVLLDKSILEVFVNGQVLTTWVFPTGDDVRTFGKGAERLQLWNMEKLP</sequence>
<dbReference type="InterPro" id="IPR023296">
    <property type="entry name" value="Glyco_hydro_beta-prop_sf"/>
</dbReference>
<feature type="signal peptide" evidence="5">
    <location>
        <begin position="1"/>
        <end position="16"/>
    </location>
</feature>
<evidence type="ECO:0000259" key="7">
    <source>
        <dbReference type="Pfam" id="PF08244"/>
    </source>
</evidence>
<evidence type="ECO:0000313" key="8">
    <source>
        <dbReference type="EMBL" id="TDX00601.1"/>
    </source>
</evidence>
<comment type="similarity">
    <text evidence="1 4">Belongs to the glycosyl hydrolase 32 family.</text>
</comment>
<dbReference type="InterPro" id="IPR013148">
    <property type="entry name" value="Glyco_hydro_32_N"/>
</dbReference>
<dbReference type="Gene3D" id="2.60.120.560">
    <property type="entry name" value="Exo-inulinase, domain 1"/>
    <property type="match status" value="1"/>
</dbReference>
<dbReference type="Proteomes" id="UP000294498">
    <property type="component" value="Unassembled WGS sequence"/>
</dbReference>
<protein>
    <submittedName>
        <fullName evidence="8">Levanase/fructan beta-fructosidase</fullName>
    </submittedName>
</protein>
<dbReference type="PANTHER" id="PTHR42800:SF3">
    <property type="entry name" value="GLYCOSYL HYDROLASE FAMILY 32 N-TERMINAL DOMAIN-CONTAINING PROTEIN"/>
    <property type="match status" value="1"/>
</dbReference>
<feature type="domain" description="Glycosyl hydrolase family 32 C-terminal" evidence="7">
    <location>
        <begin position="362"/>
        <end position="467"/>
    </location>
</feature>
<dbReference type="RefSeq" id="WP_133992412.1">
    <property type="nucleotide sequence ID" value="NZ_SODV01000001.1"/>
</dbReference>
<accession>A0A4R8DTZ5</accession>
<gene>
    <name evidence="8" type="ORF">EDB95_1626</name>
</gene>
<keyword evidence="3 4" id="KW-0326">Glycosidase</keyword>